<dbReference type="EMBL" id="LCJQ01000017">
    <property type="protein sequence ID" value="KKT81105.1"/>
    <property type="molecule type" value="Genomic_DNA"/>
</dbReference>
<reference evidence="1 2" key="1">
    <citation type="journal article" date="2015" name="Nature">
        <title>rRNA introns, odd ribosomes, and small enigmatic genomes across a large radiation of phyla.</title>
        <authorList>
            <person name="Brown C.T."/>
            <person name="Hug L.A."/>
            <person name="Thomas B.C."/>
            <person name="Sharon I."/>
            <person name="Castelle C.J."/>
            <person name="Singh A."/>
            <person name="Wilkins M.J."/>
            <person name="Williams K.H."/>
            <person name="Banfield J.F."/>
        </authorList>
    </citation>
    <scope>NUCLEOTIDE SEQUENCE [LARGE SCALE GENOMIC DNA]</scope>
</reference>
<proteinExistence type="predicted"/>
<dbReference type="AlphaFoldDB" id="A0A0G1KC33"/>
<protein>
    <submittedName>
        <fullName evidence="1">Uncharacterized protein</fullName>
    </submittedName>
</protein>
<evidence type="ECO:0000313" key="1">
    <source>
        <dbReference type="EMBL" id="KKT81105.1"/>
    </source>
</evidence>
<gene>
    <name evidence="1" type="ORF">UW78_C0017G0011</name>
</gene>
<evidence type="ECO:0000313" key="2">
    <source>
        <dbReference type="Proteomes" id="UP000034595"/>
    </source>
</evidence>
<organism evidence="1 2">
    <name type="scientific">Candidatus Azambacteria bacterium GW2011_GWA1_44_9</name>
    <dbReference type="NCBI Taxonomy" id="1618610"/>
    <lineage>
        <taxon>Bacteria</taxon>
        <taxon>Candidatus Azamiibacteriota</taxon>
    </lineage>
</organism>
<accession>A0A0G1KC33</accession>
<comment type="caution">
    <text evidence="1">The sequence shown here is derived from an EMBL/GenBank/DDBJ whole genome shotgun (WGS) entry which is preliminary data.</text>
</comment>
<dbReference type="Proteomes" id="UP000034595">
    <property type="component" value="Unassembled WGS sequence"/>
</dbReference>
<name>A0A0G1KC33_9BACT</name>
<sequence>MLINETRSSFPNQEQERLDAFGKSRLSFLKNLSTAIALSLGSWAALGPFSLVRPGEAQAKDTQSSHGIVPARQYHPREGWSYASELWQDREWGPFAADVAARLGLTRYFNPDNPAQSPAGKYDLLHTHFLGRPSNLNGGLNNFSVNYLARFGGTRDWAGMCKGLVDFNLRWPQPITGDETFTLASGEPVTITYLDRVGIGSTFDSGDIKFKPVFNRDPEVVVQENLDYFINRLRNEGLGFNIEAGRTDQRGKWYRSVYGVSPDGLSFLATNLNVGSVEIPRGSIKEAYSPLLRSEAKTAGLSQGYFDEIDGLGLRVRYDDLMDESLVNRILYGG</sequence>